<gene>
    <name evidence="2" type="ORF">I7I51_07503</name>
</gene>
<protein>
    <submittedName>
        <fullName evidence="2">Uncharacterized protein</fullName>
    </submittedName>
</protein>
<dbReference type="AlphaFoldDB" id="A0A8A1LWD1"/>
<name>A0A8A1LWD1_AJECA</name>
<accession>A0A8A1LWD1</accession>
<organism evidence="2 3">
    <name type="scientific">Ajellomyces capsulatus</name>
    <name type="common">Darling's disease fungus</name>
    <name type="synonym">Histoplasma capsulatum</name>
    <dbReference type="NCBI Taxonomy" id="5037"/>
    <lineage>
        <taxon>Eukaryota</taxon>
        <taxon>Fungi</taxon>
        <taxon>Dikarya</taxon>
        <taxon>Ascomycota</taxon>
        <taxon>Pezizomycotina</taxon>
        <taxon>Eurotiomycetes</taxon>
        <taxon>Eurotiomycetidae</taxon>
        <taxon>Onygenales</taxon>
        <taxon>Ajellomycetaceae</taxon>
        <taxon>Histoplasma</taxon>
    </lineage>
</organism>
<reference evidence="2" key="1">
    <citation type="submission" date="2021-01" db="EMBL/GenBank/DDBJ databases">
        <title>Chromosome-level genome assembly of a human fungal pathogen reveals clustering of transcriptionally co-regulated genes.</title>
        <authorList>
            <person name="Voorhies M."/>
            <person name="Cohen S."/>
            <person name="Shea T.P."/>
            <person name="Petrus S."/>
            <person name="Munoz J.F."/>
            <person name="Poplawski S."/>
            <person name="Goldman W.E."/>
            <person name="Michael T."/>
            <person name="Cuomo C.A."/>
            <person name="Sil A."/>
            <person name="Beyhan S."/>
        </authorList>
    </citation>
    <scope>NUCLEOTIDE SEQUENCE</scope>
    <source>
        <strain evidence="2">WU24</strain>
    </source>
</reference>
<evidence type="ECO:0000256" key="1">
    <source>
        <dbReference type="SAM" id="MobiDB-lite"/>
    </source>
</evidence>
<evidence type="ECO:0000313" key="3">
    <source>
        <dbReference type="Proteomes" id="UP000663671"/>
    </source>
</evidence>
<dbReference type="OrthoDB" id="4497207at2759"/>
<dbReference type="EMBL" id="CP069109">
    <property type="protein sequence ID" value="QSS58081.1"/>
    <property type="molecule type" value="Genomic_DNA"/>
</dbReference>
<dbReference type="Proteomes" id="UP000663671">
    <property type="component" value="Chromosome 2"/>
</dbReference>
<sequence length="254" mass="29769">MVEKAVRPKRQRSESPASAIRATDSEYWKRRLAEHNAEQERRSLMTPKEIAAENGLQLRRELAAQPELTFILQPTPPGHMARAQCRARACSFAERVIKDDYRVILTAGEREYFHVSCLENMLDLSSLVPSRFKLDTGTYKWNDGWPWTWGLMPRLWFEHRGCVKLKRIAGYIKARRNYDEDNGYFSTEWLNWQFHHKEKCNRDDSSCECPPPPEPPVEPKLESHVTEESERCSLTKLLRHRYVERLAPGIMVNI</sequence>
<proteinExistence type="predicted"/>
<feature type="region of interest" description="Disordered" evidence="1">
    <location>
        <begin position="1"/>
        <end position="22"/>
    </location>
</feature>
<evidence type="ECO:0000313" key="2">
    <source>
        <dbReference type="EMBL" id="QSS58081.1"/>
    </source>
</evidence>
<dbReference type="VEuPathDB" id="FungiDB:I7I51_07503"/>